<dbReference type="InterPro" id="IPR032790">
    <property type="entry name" value="GDE_C"/>
</dbReference>
<dbReference type="InterPro" id="IPR006451">
    <property type="entry name" value="Glycogen_debranch_arc"/>
</dbReference>
<feature type="domain" description="Glycogen debranching enzyme C-terminal" evidence="1">
    <location>
        <begin position="357"/>
        <end position="740"/>
    </location>
</feature>
<evidence type="ECO:0000313" key="4">
    <source>
        <dbReference type="Proteomes" id="UP000317369"/>
    </source>
</evidence>
<dbReference type="PANTHER" id="PTHR10569:SF2">
    <property type="entry name" value="GLYCOGEN DEBRANCHING ENZYME"/>
    <property type="match status" value="1"/>
</dbReference>
<reference evidence="3 4" key="1">
    <citation type="submission" date="2019-02" db="EMBL/GenBank/DDBJ databases">
        <title>Deep-cultivation of Planctomycetes and their phenomic and genomic characterization uncovers novel biology.</title>
        <authorList>
            <person name="Wiegand S."/>
            <person name="Jogler M."/>
            <person name="Boedeker C."/>
            <person name="Pinto D."/>
            <person name="Vollmers J."/>
            <person name="Rivas-Marin E."/>
            <person name="Kohn T."/>
            <person name="Peeters S.H."/>
            <person name="Heuer A."/>
            <person name="Rast P."/>
            <person name="Oberbeckmann S."/>
            <person name="Bunk B."/>
            <person name="Jeske O."/>
            <person name="Meyerdierks A."/>
            <person name="Storesund J.E."/>
            <person name="Kallscheuer N."/>
            <person name="Luecker S."/>
            <person name="Lage O.M."/>
            <person name="Pohl T."/>
            <person name="Merkel B.J."/>
            <person name="Hornburger P."/>
            <person name="Mueller R.-W."/>
            <person name="Bruemmer F."/>
            <person name="Labrenz M."/>
            <person name="Spormann A.M."/>
            <person name="Op den Camp H."/>
            <person name="Overmann J."/>
            <person name="Amann R."/>
            <person name="Jetten M.S.M."/>
            <person name="Mascher T."/>
            <person name="Medema M.H."/>
            <person name="Devos D.P."/>
            <person name="Kaster A.-K."/>
            <person name="Ovreas L."/>
            <person name="Rohde M."/>
            <person name="Galperin M.Y."/>
            <person name="Jogler C."/>
        </authorList>
    </citation>
    <scope>NUCLEOTIDE SEQUENCE [LARGE SCALE GENOMIC DNA]</scope>
    <source>
        <strain evidence="3 4">KS4</strain>
    </source>
</reference>
<keyword evidence="4" id="KW-1185">Reference proteome</keyword>
<dbReference type="GO" id="GO:0005980">
    <property type="term" value="P:glycogen catabolic process"/>
    <property type="evidence" value="ECO:0007669"/>
    <property type="project" value="InterPro"/>
</dbReference>
<dbReference type="OrthoDB" id="9761875at2"/>
<feature type="domain" description="Glycogen debranching enzyme bacterial and archaeal type N-terminal" evidence="2">
    <location>
        <begin position="60"/>
        <end position="285"/>
    </location>
</feature>
<accession>A0A517YZ98</accession>
<dbReference type="InterPro" id="IPR010401">
    <property type="entry name" value="AGL/Gdb1"/>
</dbReference>
<dbReference type="Pfam" id="PF06202">
    <property type="entry name" value="GDE_C"/>
    <property type="match status" value="1"/>
</dbReference>
<sequence length="749" mass="85048">MISWAVLDVVHLGDGAGVEATDWRQKASHKMSETMIEAEQAWVTHKFDEAGGVREMVEEEWLLSNGTGAFCSGTVIGSNTRRYHGLLCACKHPPVGRELLVGQMVERLDLLKENEAMQSLEFSTCEFRDEQGEATVYAPQGLHMLKSFERGLDVGWVYEWNNVGFERRINLHWKKQAATLTYRMWGFDAEEFKGGVLQLAPMMLIRDFHELLRHDDPEQPRVAGDGKVLRVWRGDTAATLSASEGWFGEAQDWWYNVYYRVERDRGLGDQEDYFIPGMFTVELDQARMQKAVDRESAYEVTVTIALGEQAAEPERENVERLVHLEKIANKLAHDGKKGESIVGDKALIRQLANNFAIASDDFVVDRWVGDERLSTILAGFPWFADWGRDTFIALPGLMLTTGRYEEAKGALRTFARFIQNGLVPNLFDDYDDKAAHYNTVDGSLWFVHAAVQYVKLSGDKASWREWLAEACVKIIEAYRVGTDYHIHMEEDGLIHAGDPESQLTWMDAKRDGIAFTPRYGKPVEINALWYNALMSLKEALRDAKMPEHATEYGKLAGLVKKSFIDLFWREDLGCLFDCVHVGDNGHVHKDSAIRPNMVFAISLPHSPLPQAKAKRVLEMAREKLLTPVGMRTLSEDNPQFERYYTGDQFNRDKAYHQGTIWPWPIGAFAEGVLRVGKFSKKSRKEAFAVIEPLCERVLGRGVGQLHEIFEAQPIEDAKAAYSHRAVGCWAQAWSISEVLRVLMMIERGK</sequence>
<dbReference type="NCBIfam" id="TIGR01561">
    <property type="entry name" value="gde_arch"/>
    <property type="match status" value="1"/>
</dbReference>
<dbReference type="InterPro" id="IPR012341">
    <property type="entry name" value="6hp_glycosidase-like_sf"/>
</dbReference>
<dbReference type="AlphaFoldDB" id="A0A517YZ98"/>
<dbReference type="PANTHER" id="PTHR10569">
    <property type="entry name" value="GLYCOGEN DEBRANCHING ENZYME"/>
    <property type="match status" value="1"/>
</dbReference>
<dbReference type="SUPFAM" id="SSF48208">
    <property type="entry name" value="Six-hairpin glycosidases"/>
    <property type="match status" value="1"/>
</dbReference>
<dbReference type="InterPro" id="IPR008928">
    <property type="entry name" value="6-hairpin_glycosidase_sf"/>
</dbReference>
<name>A0A517YZ98_9BACT</name>
<gene>
    <name evidence="3" type="ORF">KS4_36430</name>
</gene>
<dbReference type="EMBL" id="CP036425">
    <property type="protein sequence ID" value="QDU35560.1"/>
    <property type="molecule type" value="Genomic_DNA"/>
</dbReference>
<protein>
    <submittedName>
        <fullName evidence="3">Amylo-alpha-1,6-glucosidase</fullName>
    </submittedName>
</protein>
<organism evidence="3 4">
    <name type="scientific">Poriferisphaera corsica</name>
    <dbReference type="NCBI Taxonomy" id="2528020"/>
    <lineage>
        <taxon>Bacteria</taxon>
        <taxon>Pseudomonadati</taxon>
        <taxon>Planctomycetota</taxon>
        <taxon>Phycisphaerae</taxon>
        <taxon>Phycisphaerales</taxon>
        <taxon>Phycisphaeraceae</taxon>
        <taxon>Poriferisphaera</taxon>
    </lineage>
</organism>
<dbReference type="Gene3D" id="1.50.10.10">
    <property type="match status" value="1"/>
</dbReference>
<dbReference type="Pfam" id="PF12439">
    <property type="entry name" value="GDE_N"/>
    <property type="match status" value="1"/>
</dbReference>
<proteinExistence type="predicted"/>
<dbReference type="KEGG" id="pcor:KS4_36430"/>
<dbReference type="GO" id="GO:0004135">
    <property type="term" value="F:amylo-alpha-1,6-glucosidase activity"/>
    <property type="evidence" value="ECO:0007669"/>
    <property type="project" value="InterPro"/>
</dbReference>
<evidence type="ECO:0000259" key="2">
    <source>
        <dbReference type="Pfam" id="PF12439"/>
    </source>
</evidence>
<evidence type="ECO:0000313" key="3">
    <source>
        <dbReference type="EMBL" id="QDU35560.1"/>
    </source>
</evidence>
<dbReference type="RefSeq" id="WP_145081097.1">
    <property type="nucleotide sequence ID" value="NZ_CP036425.1"/>
</dbReference>
<dbReference type="InterPro" id="IPR024742">
    <property type="entry name" value="Glycogen_debranch_N"/>
</dbReference>
<evidence type="ECO:0000259" key="1">
    <source>
        <dbReference type="Pfam" id="PF06202"/>
    </source>
</evidence>
<dbReference type="Proteomes" id="UP000317369">
    <property type="component" value="Chromosome"/>
</dbReference>
<dbReference type="GO" id="GO:0004134">
    <property type="term" value="F:4-alpha-glucanotransferase activity"/>
    <property type="evidence" value="ECO:0007669"/>
    <property type="project" value="InterPro"/>
</dbReference>